<evidence type="ECO:0000313" key="2">
    <source>
        <dbReference type="Proteomes" id="UP000252182"/>
    </source>
</evidence>
<name>A0A345DDJ4_9BURK</name>
<organism evidence="1 2">
    <name type="scientific">Ephemeroptericola cinctiostellae</name>
    <dbReference type="NCBI Taxonomy" id="2268024"/>
    <lineage>
        <taxon>Bacteria</taxon>
        <taxon>Pseudomonadati</taxon>
        <taxon>Pseudomonadota</taxon>
        <taxon>Betaproteobacteria</taxon>
        <taxon>Burkholderiales</taxon>
        <taxon>Burkholderiaceae</taxon>
        <taxon>Ephemeroptericola</taxon>
    </lineage>
</organism>
<reference evidence="2" key="1">
    <citation type="submission" date="2018-07" db="EMBL/GenBank/DDBJ databases">
        <authorList>
            <person name="Kim H."/>
        </authorList>
    </citation>
    <scope>NUCLEOTIDE SEQUENCE [LARGE SCALE GENOMIC DNA]</scope>
    <source>
        <strain evidence="2">F02</strain>
    </source>
</reference>
<dbReference type="KEGG" id="hyf:DTO96_102186"/>
<accession>A0A345DDJ4</accession>
<dbReference type="RefSeq" id="WP_114563508.1">
    <property type="nucleotide sequence ID" value="NZ_CP031124.1"/>
</dbReference>
<evidence type="ECO:0000313" key="1">
    <source>
        <dbReference type="EMBL" id="AXF86432.1"/>
    </source>
</evidence>
<protein>
    <submittedName>
        <fullName evidence="1">Uncharacterized protein</fullName>
    </submittedName>
</protein>
<dbReference type="EMBL" id="CP031124">
    <property type="protein sequence ID" value="AXF86432.1"/>
    <property type="molecule type" value="Genomic_DNA"/>
</dbReference>
<dbReference type="SUPFAM" id="SSF58100">
    <property type="entry name" value="Bacterial hemolysins"/>
    <property type="match status" value="1"/>
</dbReference>
<keyword evidence="2" id="KW-1185">Reference proteome</keyword>
<dbReference type="AlphaFoldDB" id="A0A345DDJ4"/>
<dbReference type="Proteomes" id="UP000252182">
    <property type="component" value="Chromosome"/>
</dbReference>
<sequence length="91" mass="10185">MDDTTQIMHMLGQISGKLDGMEKNMSANHTAVNQRLDEIQKSNNQRFDALESRVEHVEQEQKSMIWKIASWSSLGGALVAGVVQLLQNSTK</sequence>
<proteinExistence type="predicted"/>
<gene>
    <name evidence="1" type="ORF">DTO96_102186</name>
</gene>